<sequence>MVLDASVEVSRTIHAGKGYDTVDEEDAAEVDNLLEAVGAVSIEGGSDSDGDVTVTEDVDVHEKPTHGVQQGSQSSGKNQARCLPGVHPEYNAIAPGGGSNE</sequence>
<name>A0A8X7BH46_TRICX</name>
<accession>A0A8X7BH46</accession>
<evidence type="ECO:0000313" key="2">
    <source>
        <dbReference type="EMBL" id="GFY31095.1"/>
    </source>
</evidence>
<evidence type="ECO:0000313" key="3">
    <source>
        <dbReference type="Proteomes" id="UP000887159"/>
    </source>
</evidence>
<feature type="region of interest" description="Disordered" evidence="1">
    <location>
        <begin position="64"/>
        <end position="101"/>
    </location>
</feature>
<feature type="compositionally biased region" description="Polar residues" evidence="1">
    <location>
        <begin position="67"/>
        <end position="78"/>
    </location>
</feature>
<proteinExistence type="predicted"/>
<gene>
    <name evidence="2" type="ORF">TNCV_4360021</name>
</gene>
<evidence type="ECO:0000256" key="1">
    <source>
        <dbReference type="SAM" id="MobiDB-lite"/>
    </source>
</evidence>
<organism evidence="2 3">
    <name type="scientific">Trichonephila clavipes</name>
    <name type="common">Golden silk orbweaver</name>
    <name type="synonym">Nephila clavipes</name>
    <dbReference type="NCBI Taxonomy" id="2585209"/>
    <lineage>
        <taxon>Eukaryota</taxon>
        <taxon>Metazoa</taxon>
        <taxon>Ecdysozoa</taxon>
        <taxon>Arthropoda</taxon>
        <taxon>Chelicerata</taxon>
        <taxon>Arachnida</taxon>
        <taxon>Araneae</taxon>
        <taxon>Araneomorphae</taxon>
        <taxon>Entelegynae</taxon>
        <taxon>Araneoidea</taxon>
        <taxon>Nephilidae</taxon>
        <taxon>Trichonephila</taxon>
    </lineage>
</organism>
<dbReference type="AlphaFoldDB" id="A0A8X7BH46"/>
<keyword evidence="3" id="KW-1185">Reference proteome</keyword>
<dbReference type="Proteomes" id="UP000887159">
    <property type="component" value="Unassembled WGS sequence"/>
</dbReference>
<comment type="caution">
    <text evidence="2">The sequence shown here is derived from an EMBL/GenBank/DDBJ whole genome shotgun (WGS) entry which is preliminary data.</text>
</comment>
<dbReference type="EMBL" id="BMAU01021396">
    <property type="protein sequence ID" value="GFY31095.1"/>
    <property type="molecule type" value="Genomic_DNA"/>
</dbReference>
<protein>
    <submittedName>
        <fullName evidence="2">Uncharacterized protein</fullName>
    </submittedName>
</protein>
<reference evidence="2" key="1">
    <citation type="submission" date="2020-08" db="EMBL/GenBank/DDBJ databases">
        <title>Multicomponent nature underlies the extraordinary mechanical properties of spider dragline silk.</title>
        <authorList>
            <person name="Kono N."/>
            <person name="Nakamura H."/>
            <person name="Mori M."/>
            <person name="Yoshida Y."/>
            <person name="Ohtoshi R."/>
            <person name="Malay A.D."/>
            <person name="Moran D.A.P."/>
            <person name="Tomita M."/>
            <person name="Numata K."/>
            <person name="Arakawa K."/>
        </authorList>
    </citation>
    <scope>NUCLEOTIDE SEQUENCE</scope>
</reference>